<dbReference type="Gene3D" id="3.40.50.12780">
    <property type="entry name" value="N-terminal domain of ligase-like"/>
    <property type="match status" value="1"/>
</dbReference>
<dbReference type="InterPro" id="IPR042099">
    <property type="entry name" value="ANL_N_sf"/>
</dbReference>
<dbReference type="SUPFAM" id="SSF56801">
    <property type="entry name" value="Acetyl-CoA synthetase-like"/>
    <property type="match status" value="1"/>
</dbReference>
<dbReference type="InterPro" id="IPR020845">
    <property type="entry name" value="AMP-binding_CS"/>
</dbReference>
<name>A0AAQ4E8U1_AMBAM</name>
<evidence type="ECO:0000313" key="2">
    <source>
        <dbReference type="Proteomes" id="UP001321473"/>
    </source>
</evidence>
<keyword evidence="2" id="KW-1185">Reference proteome</keyword>
<organism evidence="1 2">
    <name type="scientific">Amblyomma americanum</name>
    <name type="common">Lone star tick</name>
    <dbReference type="NCBI Taxonomy" id="6943"/>
    <lineage>
        <taxon>Eukaryota</taxon>
        <taxon>Metazoa</taxon>
        <taxon>Ecdysozoa</taxon>
        <taxon>Arthropoda</taxon>
        <taxon>Chelicerata</taxon>
        <taxon>Arachnida</taxon>
        <taxon>Acari</taxon>
        <taxon>Parasitiformes</taxon>
        <taxon>Ixodida</taxon>
        <taxon>Ixodoidea</taxon>
        <taxon>Ixodidae</taxon>
        <taxon>Amblyomminae</taxon>
        <taxon>Amblyomma</taxon>
    </lineage>
</organism>
<comment type="caution">
    <text evidence="1">The sequence shown here is derived from an EMBL/GenBank/DDBJ whole genome shotgun (WGS) entry which is preliminary data.</text>
</comment>
<dbReference type="AlphaFoldDB" id="A0AAQ4E8U1"/>
<reference evidence="1 2" key="1">
    <citation type="journal article" date="2023" name="Arcadia Sci">
        <title>De novo assembly of a long-read Amblyomma americanum tick genome.</title>
        <authorList>
            <person name="Chou S."/>
            <person name="Poskanzer K.E."/>
            <person name="Rollins M."/>
            <person name="Thuy-Boun P.S."/>
        </authorList>
    </citation>
    <scope>NUCLEOTIDE SEQUENCE [LARGE SCALE GENOMIC DNA]</scope>
    <source>
        <strain evidence="1">F_SG_1</strain>
        <tissue evidence="1">Salivary glands</tissue>
    </source>
</reference>
<gene>
    <name evidence="1" type="ORF">V5799_025585</name>
</gene>
<dbReference type="Gene3D" id="3.40.50.980">
    <property type="match status" value="1"/>
</dbReference>
<proteinExistence type="predicted"/>
<evidence type="ECO:0000313" key="1">
    <source>
        <dbReference type="EMBL" id="KAK8771171.1"/>
    </source>
</evidence>
<dbReference type="Proteomes" id="UP001321473">
    <property type="component" value="Unassembled WGS sequence"/>
</dbReference>
<sequence>MQSQAVPFSITVLITITCPTPSTVPSSQQASQHRSHYRRYGLPHAQYSLFSAQLTSQHFLLPASNAVTWTPSCPTNPGKLSVDDTPGFTRVSPFQWQANEAAFDDDRGSEDDVMMIAYSSGTSGLPKNIELQRRYLIYYVVATDPQFRVLSIERQVQKRGCGPPPSLRSVVLFGAPVTVTAAREITATLRPLVFRNAYGTTETGFVAVPPRGECA</sequence>
<accession>A0AAQ4E8U1</accession>
<protein>
    <submittedName>
        <fullName evidence="1">Uncharacterized protein</fullName>
    </submittedName>
</protein>
<dbReference type="EMBL" id="JARKHS020020062">
    <property type="protein sequence ID" value="KAK8771171.1"/>
    <property type="molecule type" value="Genomic_DNA"/>
</dbReference>
<dbReference type="PROSITE" id="PS00455">
    <property type="entry name" value="AMP_BINDING"/>
    <property type="match status" value="1"/>
</dbReference>